<feature type="chain" id="PRO_5046183623" description="Tektin" evidence="6">
    <location>
        <begin position="18"/>
        <end position="469"/>
    </location>
</feature>
<dbReference type="PRINTS" id="PR00511">
    <property type="entry name" value="TEKTIN"/>
</dbReference>
<proteinExistence type="inferred from homology"/>
<organism evidence="7 8">
    <name type="scientific">Clavelina lepadiformis</name>
    <name type="common">Light-bulb sea squirt</name>
    <name type="synonym">Ascidia lepadiformis</name>
    <dbReference type="NCBI Taxonomy" id="159417"/>
    <lineage>
        <taxon>Eukaryota</taxon>
        <taxon>Metazoa</taxon>
        <taxon>Chordata</taxon>
        <taxon>Tunicata</taxon>
        <taxon>Ascidiacea</taxon>
        <taxon>Aplousobranchia</taxon>
        <taxon>Clavelinidae</taxon>
        <taxon>Clavelina</taxon>
    </lineage>
</organism>
<dbReference type="Pfam" id="PF03148">
    <property type="entry name" value="Tektin"/>
    <property type="match status" value="1"/>
</dbReference>
<dbReference type="InterPro" id="IPR000435">
    <property type="entry name" value="Tektins"/>
</dbReference>
<evidence type="ECO:0000256" key="4">
    <source>
        <dbReference type="RuleBase" id="RU367040"/>
    </source>
</evidence>
<feature type="signal peptide" evidence="6">
    <location>
        <begin position="1"/>
        <end position="17"/>
    </location>
</feature>
<keyword evidence="8" id="KW-1185">Reference proteome</keyword>
<evidence type="ECO:0000256" key="5">
    <source>
        <dbReference type="SAM" id="Coils"/>
    </source>
</evidence>
<gene>
    <name evidence="7" type="ORF">CVLEPA_LOCUS29339</name>
</gene>
<dbReference type="PANTHER" id="PTHR19960:SF12">
    <property type="entry name" value="TEKTIN-4"/>
    <property type="match status" value="1"/>
</dbReference>
<keyword evidence="3 5" id="KW-0175">Coiled coil</keyword>
<protein>
    <recommendedName>
        <fullName evidence="4">Tektin</fullName>
    </recommendedName>
</protein>
<comment type="subcellular location">
    <subcellularLocation>
        <location evidence="4">Cytoplasm</location>
        <location evidence="4">Cytoskeleton</location>
        <location evidence="4">Cilium axoneme</location>
    </subcellularLocation>
</comment>
<name>A0ABP0GX93_CLALP</name>
<accession>A0ABP0GX93</accession>
<dbReference type="Proteomes" id="UP001642483">
    <property type="component" value="Unassembled WGS sequence"/>
</dbReference>
<keyword evidence="6" id="KW-0732">Signal</keyword>
<feature type="coiled-coil region" evidence="5">
    <location>
        <begin position="403"/>
        <end position="444"/>
    </location>
</feature>
<comment type="caution">
    <text evidence="7">The sequence shown here is derived from an EMBL/GenBank/DDBJ whole genome shotgun (WGS) entry which is preliminary data.</text>
</comment>
<comment type="similarity">
    <text evidence="1 4">Belongs to the tektin family.</text>
</comment>
<reference evidence="7 8" key="1">
    <citation type="submission" date="2024-02" db="EMBL/GenBank/DDBJ databases">
        <authorList>
            <person name="Daric V."/>
            <person name="Darras S."/>
        </authorList>
    </citation>
    <scope>NUCLEOTIDE SEQUENCE [LARGE SCALE GENOMIC DNA]</scope>
</reference>
<evidence type="ECO:0000256" key="3">
    <source>
        <dbReference type="ARBA" id="ARBA00023054"/>
    </source>
</evidence>
<dbReference type="PANTHER" id="PTHR19960">
    <property type="entry name" value="TEKTIN"/>
    <property type="match status" value="1"/>
</dbReference>
<evidence type="ECO:0000313" key="8">
    <source>
        <dbReference type="Proteomes" id="UP001642483"/>
    </source>
</evidence>
<keyword evidence="2" id="KW-0963">Cytoplasm</keyword>
<sequence>MVIFCLIISDLIVSTGATLSSKMAATEVLLKAQPTPQSISADSLGAKEHRIPVNTGLYTSVGQATAGFRTAKYTPEEWHQNNYAKFYQSFSDRDNAERIQHESKKLANETLALTNRTQADVTKKLGERIHDINFWKYELQREINDVIAETDLLFQQKVRLEKALDATEIPMQIATDNLECRFRRQGPDMVKDNVEIQLLREVDLLKSVQDLLQRTIDQTKNQIRMNRDAKQNLELDWSDKLDAHNIDDKCGRLNNQSTDIEYHPNSAKFEDNSSTPETWAQFTHDNIVRAERERMASINLRSLIDNVLHDTSDDLREQCNSVNVAFAKRVEEMNDAKTKLENHLQKVLIEIGNQEKNIAMLKEAINEKEPPMQVSQTRLHHRTYRPGVELCRDPVQYRLVSEVGEITESIENLKSRLAEAENSLRQLEDTRMALEKEIAIKSNSLFIDREKCMTVRTRYPTVIKLSGYQ</sequence>
<keyword evidence="4" id="KW-0282">Flagellum</keyword>
<keyword evidence="4" id="KW-0969">Cilium</keyword>
<evidence type="ECO:0000313" key="7">
    <source>
        <dbReference type="EMBL" id="CAK8696160.1"/>
    </source>
</evidence>
<feature type="coiled-coil region" evidence="5">
    <location>
        <begin position="330"/>
        <end position="364"/>
    </location>
</feature>
<dbReference type="InterPro" id="IPR048256">
    <property type="entry name" value="Tektin-like"/>
</dbReference>
<keyword evidence="4" id="KW-0966">Cell projection</keyword>
<dbReference type="EMBL" id="CAWYQH010000152">
    <property type="protein sequence ID" value="CAK8696160.1"/>
    <property type="molecule type" value="Genomic_DNA"/>
</dbReference>
<evidence type="ECO:0000256" key="1">
    <source>
        <dbReference type="ARBA" id="ARBA00007209"/>
    </source>
</evidence>
<evidence type="ECO:0000256" key="2">
    <source>
        <dbReference type="ARBA" id="ARBA00022490"/>
    </source>
</evidence>
<evidence type="ECO:0000256" key="6">
    <source>
        <dbReference type="SAM" id="SignalP"/>
    </source>
</evidence>